<sequence>MRENNQNQTRELLFRKNQSGRLKTILLTFLLINSFGLFFCKEETKESGVIPLSLASIVIAKESEEQDRINQCTGNIPGIACTTVISQYPANLRQVELYDSGNRISQVEVTGVPIIKADCTTYYQINWGNSAPYSSTRLYLKTTDGEICGIGWETQDGKRTNKLLDLLGSEKELKSVTEINANGMTLKFYR</sequence>
<proteinExistence type="predicted"/>
<dbReference type="Proteomes" id="UP000297239">
    <property type="component" value="Unassembled WGS sequence"/>
</dbReference>
<evidence type="ECO:0000313" key="1">
    <source>
        <dbReference type="EMBL" id="TGK66619.1"/>
    </source>
</evidence>
<organism evidence="1 2">
    <name type="scientific">Leptospira kanakyensis</name>
    <dbReference type="NCBI Taxonomy" id="2484968"/>
    <lineage>
        <taxon>Bacteria</taxon>
        <taxon>Pseudomonadati</taxon>
        <taxon>Spirochaetota</taxon>
        <taxon>Spirochaetia</taxon>
        <taxon>Leptospirales</taxon>
        <taxon>Leptospiraceae</taxon>
        <taxon>Leptospira</taxon>
    </lineage>
</organism>
<name>A0A6N4PZ60_9LEPT</name>
<dbReference type="AlphaFoldDB" id="A0A6N4PZ60"/>
<dbReference type="OrthoDB" id="335758at2"/>
<dbReference type="EMBL" id="RQFF01000037">
    <property type="protein sequence ID" value="TGK66619.1"/>
    <property type="molecule type" value="Genomic_DNA"/>
</dbReference>
<keyword evidence="2" id="KW-1185">Reference proteome</keyword>
<gene>
    <name evidence="1" type="ORF">EHQ18_15885</name>
</gene>
<protein>
    <submittedName>
        <fullName evidence="1">Uncharacterized protein</fullName>
    </submittedName>
</protein>
<accession>A0A6N4PZ60</accession>
<dbReference type="RefSeq" id="WP_135637285.1">
    <property type="nucleotide sequence ID" value="NZ_RQFE01000031.1"/>
</dbReference>
<reference evidence="1" key="1">
    <citation type="journal article" date="2019" name="PLoS Negl. Trop. Dis.">
        <title>Revisiting the worldwide diversity of Leptospira species in the environment.</title>
        <authorList>
            <person name="Vincent A.T."/>
            <person name="Schiettekatte O."/>
            <person name="Bourhy P."/>
            <person name="Veyrier F.J."/>
            <person name="Picardeau M."/>
        </authorList>
    </citation>
    <scope>NUCLEOTIDE SEQUENCE [LARGE SCALE GENOMIC DNA]</scope>
    <source>
        <strain evidence="1">201800293</strain>
    </source>
</reference>
<evidence type="ECO:0000313" key="2">
    <source>
        <dbReference type="Proteomes" id="UP000297239"/>
    </source>
</evidence>
<comment type="caution">
    <text evidence="1">The sequence shown here is derived from an EMBL/GenBank/DDBJ whole genome shotgun (WGS) entry which is preliminary data.</text>
</comment>